<sequence length="154" mass="18421">MKKFKFKLEKLLDINIKEEDESKLKYTQAQNEKRIVEKNLEKLEENYKKYSDITRANDVISQKVTINYLSTLTQSIKLTDEKLKDEEKKVIEAQNDLIEKQIKRKSLEILKEKEMERVKKEEERIEQIRNDEFALYAYIRNNVNVSQKGGKYGV</sequence>
<evidence type="ECO:0000256" key="7">
    <source>
        <dbReference type="ARBA" id="ARBA00022795"/>
    </source>
</evidence>
<evidence type="ECO:0000256" key="3">
    <source>
        <dbReference type="ARBA" id="ARBA00020392"/>
    </source>
</evidence>
<keyword evidence="10" id="KW-1006">Bacterial flagellum protein export</keyword>
<keyword evidence="7" id="KW-1005">Bacterial flagellum biogenesis</keyword>
<evidence type="ECO:0000313" key="13">
    <source>
        <dbReference type="Proteomes" id="UP001348492"/>
    </source>
</evidence>
<dbReference type="Gene3D" id="1.10.287.1700">
    <property type="match status" value="1"/>
</dbReference>
<dbReference type="InterPro" id="IPR053716">
    <property type="entry name" value="Flag_assembly_chemotaxis_eff"/>
</dbReference>
<keyword evidence="4" id="KW-0813">Transport</keyword>
<reference evidence="12 13" key="1">
    <citation type="journal article" date="2023" name="PLoS ONE">
        <title>Genome-based metabolic and phylogenomic analysis of three Terrisporobacter species.</title>
        <authorList>
            <person name="Boer T."/>
            <person name="Bengelsdorf F.R."/>
            <person name="Bomeke M."/>
            <person name="Daniel R."/>
            <person name="Poehlein A."/>
        </authorList>
    </citation>
    <scope>NUCLEOTIDE SEQUENCE [LARGE SCALE GENOMIC DNA]</scope>
    <source>
        <strain evidence="12 13">DSM 1288</strain>
    </source>
</reference>
<evidence type="ECO:0000256" key="9">
    <source>
        <dbReference type="ARBA" id="ARBA00023136"/>
    </source>
</evidence>
<evidence type="ECO:0000256" key="2">
    <source>
        <dbReference type="ARBA" id="ARBA00010004"/>
    </source>
</evidence>
<evidence type="ECO:0000256" key="10">
    <source>
        <dbReference type="ARBA" id="ARBA00023225"/>
    </source>
</evidence>
<evidence type="ECO:0000256" key="4">
    <source>
        <dbReference type="ARBA" id="ARBA00022448"/>
    </source>
</evidence>
<evidence type="ECO:0000256" key="6">
    <source>
        <dbReference type="ARBA" id="ARBA00022500"/>
    </source>
</evidence>
<evidence type="ECO:0000313" key="12">
    <source>
        <dbReference type="EMBL" id="WWD82771.1"/>
    </source>
</evidence>
<dbReference type="RefSeq" id="WP_018589223.1">
    <property type="nucleotide sequence ID" value="NZ_CP117523.1"/>
</dbReference>
<dbReference type="NCBIfam" id="TIGR02473">
    <property type="entry name" value="flagell_FliJ"/>
    <property type="match status" value="1"/>
</dbReference>
<evidence type="ECO:0000256" key="5">
    <source>
        <dbReference type="ARBA" id="ARBA00022475"/>
    </source>
</evidence>
<dbReference type="Proteomes" id="UP001348492">
    <property type="component" value="Chromosome"/>
</dbReference>
<keyword evidence="5" id="KW-1003">Cell membrane</keyword>
<keyword evidence="9" id="KW-0472">Membrane</keyword>
<evidence type="ECO:0000256" key="1">
    <source>
        <dbReference type="ARBA" id="ARBA00004413"/>
    </source>
</evidence>
<dbReference type="InterPro" id="IPR012823">
    <property type="entry name" value="Flagell_FliJ"/>
</dbReference>
<evidence type="ECO:0000256" key="8">
    <source>
        <dbReference type="ARBA" id="ARBA00022927"/>
    </source>
</evidence>
<name>A0ABZ2ES91_9FIRM</name>
<dbReference type="EMBL" id="CP117523">
    <property type="protein sequence ID" value="WWD82771.1"/>
    <property type="molecule type" value="Genomic_DNA"/>
</dbReference>
<comment type="subcellular location">
    <subcellularLocation>
        <location evidence="1">Cell membrane</location>
        <topology evidence="1">Peripheral membrane protein</topology>
        <orientation evidence="1">Cytoplasmic side</orientation>
    </subcellularLocation>
</comment>
<dbReference type="Pfam" id="PF02050">
    <property type="entry name" value="FliJ"/>
    <property type="match status" value="1"/>
</dbReference>
<gene>
    <name evidence="12" type="ORF">TEGL_11660</name>
</gene>
<keyword evidence="13" id="KW-1185">Reference proteome</keyword>
<feature type="coiled-coil region" evidence="11">
    <location>
        <begin position="26"/>
        <end position="131"/>
    </location>
</feature>
<accession>A0ABZ2ES91</accession>
<keyword evidence="8" id="KW-0653">Protein transport</keyword>
<keyword evidence="6" id="KW-0145">Chemotaxis</keyword>
<proteinExistence type="inferred from homology"/>
<organism evidence="12 13">
    <name type="scientific">Terrisporobacter glycolicus ATCC 14880 = DSM 1288</name>
    <dbReference type="NCBI Taxonomy" id="1121315"/>
    <lineage>
        <taxon>Bacteria</taxon>
        <taxon>Bacillati</taxon>
        <taxon>Bacillota</taxon>
        <taxon>Clostridia</taxon>
        <taxon>Peptostreptococcales</taxon>
        <taxon>Peptostreptococcaceae</taxon>
        <taxon>Terrisporobacter</taxon>
    </lineage>
</organism>
<evidence type="ECO:0000256" key="11">
    <source>
        <dbReference type="SAM" id="Coils"/>
    </source>
</evidence>
<comment type="similarity">
    <text evidence="2">Belongs to the FliJ family.</text>
</comment>
<keyword evidence="11" id="KW-0175">Coiled coil</keyword>
<protein>
    <recommendedName>
        <fullName evidence="3">Flagellar FliJ protein</fullName>
    </recommendedName>
</protein>